<dbReference type="Pfam" id="PF08911">
    <property type="entry name" value="NUP50"/>
    <property type="match status" value="1"/>
</dbReference>
<comment type="subcellular location">
    <subcellularLocation>
        <location evidence="1">Nucleus</location>
        <location evidence="1">Nuclear pore complex</location>
    </subcellularLocation>
</comment>
<dbReference type="PANTHER" id="PTHR23138">
    <property type="entry name" value="RAN BINDING PROTEIN"/>
    <property type="match status" value="1"/>
</dbReference>
<dbReference type="OrthoDB" id="10062131at2759"/>
<feature type="domain" description="RanBD1" evidence="11">
    <location>
        <begin position="448"/>
        <end position="566"/>
    </location>
</feature>
<evidence type="ECO:0000313" key="12">
    <source>
        <dbReference type="EMBL" id="CAG9563404.1"/>
    </source>
</evidence>
<dbReference type="InterPro" id="IPR011993">
    <property type="entry name" value="PH-like_dom_sf"/>
</dbReference>
<evidence type="ECO:0000256" key="9">
    <source>
        <dbReference type="ARBA" id="ARBA00023242"/>
    </source>
</evidence>
<keyword evidence="8" id="KW-0906">Nuclear pore complex</keyword>
<dbReference type="Gene3D" id="2.30.29.30">
    <property type="entry name" value="Pleckstrin-homology domain (PH domain)/Phosphotyrosine-binding domain (PTB)"/>
    <property type="match status" value="1"/>
</dbReference>
<dbReference type="CDD" id="cd13170">
    <property type="entry name" value="RanBD_NUP50"/>
    <property type="match status" value="1"/>
</dbReference>
<gene>
    <name evidence="12" type="ORF">DCHRY22_LOCUS4545</name>
</gene>
<evidence type="ECO:0000256" key="5">
    <source>
        <dbReference type="ARBA" id="ARBA00022927"/>
    </source>
</evidence>
<dbReference type="Proteomes" id="UP000789524">
    <property type="component" value="Unassembled WGS sequence"/>
</dbReference>
<organism evidence="12 13">
    <name type="scientific">Danaus chrysippus</name>
    <name type="common">African queen</name>
    <dbReference type="NCBI Taxonomy" id="151541"/>
    <lineage>
        <taxon>Eukaryota</taxon>
        <taxon>Metazoa</taxon>
        <taxon>Ecdysozoa</taxon>
        <taxon>Arthropoda</taxon>
        <taxon>Hexapoda</taxon>
        <taxon>Insecta</taxon>
        <taxon>Pterygota</taxon>
        <taxon>Neoptera</taxon>
        <taxon>Endopterygota</taxon>
        <taxon>Lepidoptera</taxon>
        <taxon>Glossata</taxon>
        <taxon>Ditrysia</taxon>
        <taxon>Papilionoidea</taxon>
        <taxon>Nymphalidae</taxon>
        <taxon>Danainae</taxon>
        <taxon>Danaini</taxon>
        <taxon>Danaina</taxon>
        <taxon>Danaus</taxon>
        <taxon>Anosia</taxon>
    </lineage>
</organism>
<reference evidence="12" key="1">
    <citation type="submission" date="2021-09" db="EMBL/GenBank/DDBJ databases">
        <authorList>
            <person name="Martin H S."/>
        </authorList>
    </citation>
    <scope>NUCLEOTIDE SEQUENCE</scope>
</reference>
<keyword evidence="9" id="KW-0539">Nucleus</keyword>
<dbReference type="Pfam" id="PF00638">
    <property type="entry name" value="Ran_BP1"/>
    <property type="match status" value="1"/>
</dbReference>
<evidence type="ECO:0000256" key="8">
    <source>
        <dbReference type="ARBA" id="ARBA00023132"/>
    </source>
</evidence>
<name>A0A8J2QI21_9NEOP</name>
<feature type="compositionally biased region" description="Polar residues" evidence="10">
    <location>
        <begin position="325"/>
        <end position="349"/>
    </location>
</feature>
<evidence type="ECO:0000256" key="10">
    <source>
        <dbReference type="SAM" id="MobiDB-lite"/>
    </source>
</evidence>
<feature type="region of interest" description="Disordered" evidence="10">
    <location>
        <begin position="424"/>
        <end position="448"/>
    </location>
</feature>
<keyword evidence="4" id="KW-0509">mRNA transport</keyword>
<keyword evidence="6" id="KW-0007">Acetylation</keyword>
<dbReference type="InterPro" id="IPR000156">
    <property type="entry name" value="Ran_bind_dom"/>
</dbReference>
<evidence type="ECO:0000256" key="6">
    <source>
        <dbReference type="ARBA" id="ARBA00022990"/>
    </source>
</evidence>
<keyword evidence="3" id="KW-0677">Repeat</keyword>
<proteinExistence type="predicted"/>
<dbReference type="GO" id="GO:0006606">
    <property type="term" value="P:protein import into nucleus"/>
    <property type="evidence" value="ECO:0007669"/>
    <property type="project" value="TreeGrafter"/>
</dbReference>
<dbReference type="PANTHER" id="PTHR23138:SF141">
    <property type="entry name" value="NUCLEAR PORE COMPLEX PROTEIN NUP50"/>
    <property type="match status" value="1"/>
</dbReference>
<evidence type="ECO:0000259" key="11">
    <source>
        <dbReference type="SMART" id="SM00160"/>
    </source>
</evidence>
<keyword evidence="13" id="KW-1185">Reference proteome</keyword>
<feature type="region of interest" description="Disordered" evidence="10">
    <location>
        <begin position="87"/>
        <end position="146"/>
    </location>
</feature>
<keyword evidence="2" id="KW-0813">Transport</keyword>
<feature type="compositionally biased region" description="Basic and acidic residues" evidence="10">
    <location>
        <begin position="308"/>
        <end position="324"/>
    </location>
</feature>
<dbReference type="AlphaFoldDB" id="A0A8J2QI21"/>
<evidence type="ECO:0000256" key="2">
    <source>
        <dbReference type="ARBA" id="ARBA00022448"/>
    </source>
</evidence>
<feature type="region of interest" description="Disordered" evidence="10">
    <location>
        <begin position="1"/>
        <end position="31"/>
    </location>
</feature>
<keyword evidence="5" id="KW-0653">Protein transport</keyword>
<dbReference type="InterPro" id="IPR045255">
    <property type="entry name" value="RanBP1-like"/>
</dbReference>
<evidence type="ECO:0000256" key="1">
    <source>
        <dbReference type="ARBA" id="ARBA00004567"/>
    </source>
</evidence>
<dbReference type="InterPro" id="IPR015007">
    <property type="entry name" value="NUP2/50/61"/>
</dbReference>
<evidence type="ECO:0000256" key="7">
    <source>
        <dbReference type="ARBA" id="ARBA00023010"/>
    </source>
</evidence>
<dbReference type="SUPFAM" id="SSF50729">
    <property type="entry name" value="PH domain-like"/>
    <property type="match status" value="1"/>
</dbReference>
<feature type="region of interest" description="Disordered" evidence="10">
    <location>
        <begin position="308"/>
        <end position="364"/>
    </location>
</feature>
<comment type="caution">
    <text evidence="12">The sequence shown here is derived from an EMBL/GenBank/DDBJ whole genome shotgun (WGS) entry which is preliminary data.</text>
</comment>
<evidence type="ECO:0000313" key="13">
    <source>
        <dbReference type="Proteomes" id="UP000789524"/>
    </source>
</evidence>
<evidence type="ECO:0000256" key="4">
    <source>
        <dbReference type="ARBA" id="ARBA00022816"/>
    </source>
</evidence>
<dbReference type="SMART" id="SM00160">
    <property type="entry name" value="RanBD"/>
    <property type="match status" value="1"/>
</dbReference>
<keyword evidence="7" id="KW-0811">Translocation</keyword>
<feature type="compositionally biased region" description="Low complexity" evidence="10">
    <location>
        <begin position="91"/>
        <end position="115"/>
    </location>
</feature>
<dbReference type="GO" id="GO:0005643">
    <property type="term" value="C:nuclear pore"/>
    <property type="evidence" value="ECO:0007669"/>
    <property type="project" value="UniProtKB-SubCell"/>
</dbReference>
<feature type="compositionally biased region" description="Polar residues" evidence="10">
    <location>
        <begin position="116"/>
        <end position="128"/>
    </location>
</feature>
<dbReference type="GO" id="GO:0051028">
    <property type="term" value="P:mRNA transport"/>
    <property type="evidence" value="ECO:0007669"/>
    <property type="project" value="UniProtKB-KW"/>
</dbReference>
<evidence type="ECO:0000256" key="3">
    <source>
        <dbReference type="ARBA" id="ARBA00022737"/>
    </source>
</evidence>
<sequence>MSIKRQAPTELNHENWNDDDPVEEDQTGGFAIAPKEVLEKRVIRTAKRRSLAIGSEAKKSVFSGFSGFNKTQHSSFDFLSNLTNGSKNNGSLTSTSETAVSSSSVNSNPSNTISSGIFSLSGTSTPTKSAFGKPATDSPFGGTSDTTVTTSSLFSQSVFTTSKADSTVSDNPFKIQSTVTSPLTGDFGKKTNPASDKPISQVSSTIFGAPSTSANSGNKLFSSTSNNFATFKKQTTQTLNKISDAKKPENKPETKSSLMTYHNKLKGLNESVSDCIKKHVEEMPICILTPIFRDYEKYLKDIQDEYEKNKEQENKDSAKSEPEPKQNTSLEKPMSDSKSATSTLFSGNKPSIFAPVTSSPKTSNTTSLFNTGTSIASCTFSTSTTPSTGFSFGIKSNLNTSPLTTATTTNGNTPFSFGMGKPFSFSTNVNTPKPEEPANDANDNEDAPPKVEYTPIVEENSVYDKKCKIFVKKDGNFIDKGVGTLYIKKVENSEKHQLLVRANTALGNVLLNLILSSGVPTQRMGKNNVMLVCIPTPDAKPPPTSVLVRVKTSEEADELLETLNKYKV</sequence>
<accession>A0A8J2QI21</accession>
<protein>
    <submittedName>
        <fullName evidence="12">(African queen) hypothetical protein</fullName>
    </submittedName>
</protein>
<dbReference type="EMBL" id="CAKASE010000049">
    <property type="protein sequence ID" value="CAG9563404.1"/>
    <property type="molecule type" value="Genomic_DNA"/>
</dbReference>
<feature type="compositionally biased region" description="Acidic residues" evidence="10">
    <location>
        <begin position="17"/>
        <end position="26"/>
    </location>
</feature>